<dbReference type="Gene3D" id="2.120.10.80">
    <property type="entry name" value="Kelch-type beta propeller"/>
    <property type="match status" value="1"/>
</dbReference>
<dbReference type="WBParaSite" id="SMUV_0000811501-mRNA-1">
    <property type="protein sequence ID" value="SMUV_0000811501-mRNA-1"/>
    <property type="gene ID" value="SMUV_0000811501"/>
</dbReference>
<evidence type="ECO:0000256" key="1">
    <source>
        <dbReference type="ARBA" id="ARBA00022441"/>
    </source>
</evidence>
<keyword evidence="2" id="KW-1185">Reference proteome</keyword>
<dbReference type="PRINTS" id="PR00501">
    <property type="entry name" value="KELCHREPEAT"/>
</dbReference>
<dbReference type="Gene3D" id="1.25.40.420">
    <property type="match status" value="1"/>
</dbReference>
<sequence length="707" mass="81671">MIFHELSCNIRFEKWSNSYAIDMLKNIMCDRLTRYLFSDLEVNLLLKLRNEFNTGEKWKIVRYKASTQCKELTQTNNCRFWDSKRCSKRDCRILSYPAFEIILFAKMTNPEGIDQLSDLGKQLFYNNPACTSYFDVRDCSVITKDEKKFYVSKQILDFYPAFSKLISTNDGEHGVQERFIMKSILEYRLLSDLFGCLINGVLKSKKYSDLSQILEQACEWNLDKVKQKVIEEMTSNISIEDSINVYRTCIIHAPNYKTKTFEHFTYVLPRAVQYGKNTGFEELTVDEVKEVLSADLLNVESEDVNGSIISLIYPSFKNTFCLDVWKLIKVWFLHDKRNRRSFLPSLLSCIRWKLLSTNEELLVKAFLYLSARIIIAKYKKLKTLLENEFNEYKIYDAHSALSQIKENRIPRDFLVAIGGWKNDGPTDIVELMDINQDCWRRIRYMEGKRKIAYHGCVIIGETIYVLGGYEGTAYFNKMFSLNIKTRLWKECAPMQYNRCYVAACEYQGKVFAAGGADNLNLPRLKTAEMYDPETNQWFRISDMTRSRSDAAACVMRGKVYVVGGFDGFRVLQTVDVYDPETNIWVEFAHLQSPRSGLACAVDDDCILIFGGYDGAICASSGEMLRLGSAHTTELPPLPAPRANFDVCKLGKYFYAVGGWDRDGLYKDTVFRFDRQRWEKISGLRVARCSAKLIVLKAYPDPLSVLDS</sequence>
<name>A0A0N5ATF9_9BILA</name>
<dbReference type="AlphaFoldDB" id="A0A0N5ATF9"/>
<dbReference type="SMART" id="SM00612">
    <property type="entry name" value="Kelch"/>
    <property type="match status" value="6"/>
</dbReference>
<dbReference type="InterPro" id="IPR015915">
    <property type="entry name" value="Kelch-typ_b-propeller"/>
</dbReference>
<accession>A0A0N5ATF9</accession>
<dbReference type="SUPFAM" id="SSF117281">
    <property type="entry name" value="Kelch motif"/>
    <property type="match status" value="1"/>
</dbReference>
<evidence type="ECO:0000313" key="3">
    <source>
        <dbReference type="WBParaSite" id="SMUV_0000811501-mRNA-1"/>
    </source>
</evidence>
<dbReference type="InterPro" id="IPR006652">
    <property type="entry name" value="Kelch_1"/>
</dbReference>
<evidence type="ECO:0000313" key="2">
    <source>
        <dbReference type="Proteomes" id="UP000046393"/>
    </source>
</evidence>
<dbReference type="STRING" id="451379.A0A0N5ATF9"/>
<dbReference type="Pfam" id="PF01344">
    <property type="entry name" value="Kelch_1"/>
    <property type="match status" value="1"/>
</dbReference>
<keyword evidence="1" id="KW-0880">Kelch repeat</keyword>
<dbReference type="Pfam" id="PF24681">
    <property type="entry name" value="Kelch_KLHDC2_KLHL20_DRC7"/>
    <property type="match status" value="1"/>
</dbReference>
<dbReference type="PANTHER" id="PTHR45632">
    <property type="entry name" value="LD33804P"/>
    <property type="match status" value="1"/>
</dbReference>
<dbReference type="Proteomes" id="UP000046393">
    <property type="component" value="Unplaced"/>
</dbReference>
<protein>
    <submittedName>
        <fullName evidence="3">BACK domain-containing protein</fullName>
    </submittedName>
</protein>
<organism evidence="2 3">
    <name type="scientific">Syphacia muris</name>
    <dbReference type="NCBI Taxonomy" id="451379"/>
    <lineage>
        <taxon>Eukaryota</taxon>
        <taxon>Metazoa</taxon>
        <taxon>Ecdysozoa</taxon>
        <taxon>Nematoda</taxon>
        <taxon>Chromadorea</taxon>
        <taxon>Rhabditida</taxon>
        <taxon>Spirurina</taxon>
        <taxon>Oxyuridomorpha</taxon>
        <taxon>Oxyuroidea</taxon>
        <taxon>Oxyuridae</taxon>
        <taxon>Syphacia</taxon>
    </lineage>
</organism>
<dbReference type="PANTHER" id="PTHR45632:SF17">
    <property type="entry name" value="KELCH-LIKE PROTEIN 31"/>
    <property type="match status" value="1"/>
</dbReference>
<reference evidence="3" key="1">
    <citation type="submission" date="2017-02" db="UniProtKB">
        <authorList>
            <consortium name="WormBaseParasite"/>
        </authorList>
    </citation>
    <scope>IDENTIFICATION</scope>
</reference>
<proteinExistence type="predicted"/>